<sequence>MKTLLILALAAATLTGCIVVPARPAYYHPAVVVY</sequence>
<evidence type="ECO:0008006" key="3">
    <source>
        <dbReference type="Google" id="ProtNLM"/>
    </source>
</evidence>
<accession>A0A1N6JVB2</accession>
<evidence type="ECO:0000313" key="2">
    <source>
        <dbReference type="Proteomes" id="UP000184693"/>
    </source>
</evidence>
<proteinExistence type="predicted"/>
<protein>
    <recommendedName>
        <fullName evidence="3">Lipoprotein</fullName>
    </recommendedName>
</protein>
<name>A0A1N6JVB2_9BURK</name>
<dbReference type="PROSITE" id="PS51257">
    <property type="entry name" value="PROKAR_LIPOPROTEIN"/>
    <property type="match status" value="1"/>
</dbReference>
<reference evidence="1 2" key="1">
    <citation type="submission" date="2016-11" db="EMBL/GenBank/DDBJ databases">
        <authorList>
            <person name="Jaros S."/>
            <person name="Januszkiewicz K."/>
            <person name="Wedrychowicz H."/>
        </authorList>
    </citation>
    <scope>NUCLEOTIDE SEQUENCE [LARGE SCALE GENOMIC DNA]</scope>
    <source>
        <strain evidence="1 2">GAS86</strain>
    </source>
</reference>
<gene>
    <name evidence="1" type="ORF">SAMN05444168_5133</name>
</gene>
<dbReference type="Proteomes" id="UP000184693">
    <property type="component" value="Unassembled WGS sequence"/>
</dbReference>
<dbReference type="EMBL" id="FSRM01000002">
    <property type="protein sequence ID" value="SIO48161.1"/>
    <property type="molecule type" value="Genomic_DNA"/>
</dbReference>
<dbReference type="AlphaFoldDB" id="A0A1N6JVB2"/>
<evidence type="ECO:0000313" key="1">
    <source>
        <dbReference type="EMBL" id="SIO48161.1"/>
    </source>
</evidence>
<organism evidence="1 2">
    <name type="scientific">Paraburkholderia phenazinium</name>
    <dbReference type="NCBI Taxonomy" id="60549"/>
    <lineage>
        <taxon>Bacteria</taxon>
        <taxon>Pseudomonadati</taxon>
        <taxon>Pseudomonadota</taxon>
        <taxon>Betaproteobacteria</taxon>
        <taxon>Burkholderiales</taxon>
        <taxon>Burkholderiaceae</taxon>
        <taxon>Paraburkholderia</taxon>
    </lineage>
</organism>